<reference evidence="8" key="1">
    <citation type="submission" date="2017-09" db="EMBL/GenBank/DDBJ databases">
        <title>Depth-based differentiation of microbial function through sediment-hosted aquifers and enrichment of novel symbionts in the deep terrestrial subsurface.</title>
        <authorList>
            <person name="Probst A.J."/>
            <person name="Ladd B."/>
            <person name="Jarett J.K."/>
            <person name="Geller-Mcgrath D.E."/>
            <person name="Sieber C.M.K."/>
            <person name="Emerson J.B."/>
            <person name="Anantharaman K."/>
            <person name="Thomas B.C."/>
            <person name="Malmstrom R."/>
            <person name="Stieglmeier M."/>
            <person name="Klingl A."/>
            <person name="Woyke T."/>
            <person name="Ryan C.M."/>
            <person name="Banfield J.F."/>
        </authorList>
    </citation>
    <scope>NUCLEOTIDE SEQUENCE [LARGE SCALE GENOMIC DNA]</scope>
</reference>
<comment type="similarity">
    <text evidence="1 6">Belongs to the universal ribosomal protein uL1 family.</text>
</comment>
<dbReference type="PROSITE" id="PS01199">
    <property type="entry name" value="RIBOSOMAL_L1"/>
    <property type="match status" value="1"/>
</dbReference>
<dbReference type="PANTHER" id="PTHR36427:SF3">
    <property type="entry name" value="LARGE RIBOSOMAL SUBUNIT PROTEIN UL1M"/>
    <property type="match status" value="1"/>
</dbReference>
<keyword evidence="5 6" id="KW-0687">Ribonucleoprotein</keyword>
<evidence type="ECO:0000256" key="1">
    <source>
        <dbReference type="ARBA" id="ARBA00010531"/>
    </source>
</evidence>
<evidence type="ECO:0000256" key="3">
    <source>
        <dbReference type="ARBA" id="ARBA00022845"/>
    </source>
</evidence>
<dbReference type="EMBL" id="PEXW01000066">
    <property type="protein sequence ID" value="PIS40503.1"/>
    <property type="molecule type" value="Genomic_DNA"/>
</dbReference>
<evidence type="ECO:0000256" key="4">
    <source>
        <dbReference type="ARBA" id="ARBA00022980"/>
    </source>
</evidence>
<proteinExistence type="inferred from homology"/>
<evidence type="ECO:0000313" key="8">
    <source>
        <dbReference type="Proteomes" id="UP000236845"/>
    </source>
</evidence>
<dbReference type="Proteomes" id="UP000236845">
    <property type="component" value="Unassembled WGS sequence"/>
</dbReference>
<keyword evidence="3" id="KW-0810">Translation regulation</keyword>
<dbReference type="InterPro" id="IPR023674">
    <property type="entry name" value="Ribosomal_uL1-like"/>
</dbReference>
<dbReference type="InterPro" id="IPR016095">
    <property type="entry name" value="Ribosomal_uL1_3-a/b-sand"/>
</dbReference>
<name>A0A2H0YRX9_9BACT</name>
<evidence type="ECO:0000256" key="6">
    <source>
        <dbReference type="RuleBase" id="RU000659"/>
    </source>
</evidence>
<dbReference type="SUPFAM" id="SSF56808">
    <property type="entry name" value="Ribosomal protein L1"/>
    <property type="match status" value="1"/>
</dbReference>
<dbReference type="GO" id="GO:0005840">
    <property type="term" value="C:ribosome"/>
    <property type="evidence" value="ECO:0007669"/>
    <property type="project" value="UniProtKB-KW"/>
</dbReference>
<evidence type="ECO:0000313" key="7">
    <source>
        <dbReference type="EMBL" id="PIS40503.1"/>
    </source>
</evidence>
<sequence length="152" mass="16034">MVFATGPAATAAEKAGAARVGGEELIKEVREKGGLDADVVVATPDMMKFLSTVAKILGPKGLMPNPKNETVTPDVAKAVKELSGGKITFRNDESGNLHQAIGKSDFEEKALLENAEIYLEAIKRVKPATIKGTYIHSITLSSSMGPGIKVQI</sequence>
<dbReference type="GO" id="GO:0006417">
    <property type="term" value="P:regulation of translation"/>
    <property type="evidence" value="ECO:0007669"/>
    <property type="project" value="UniProtKB-KW"/>
</dbReference>
<comment type="caution">
    <text evidence="7">The sequence shown here is derived from an EMBL/GenBank/DDBJ whole genome shotgun (WGS) entry which is preliminary data.</text>
</comment>
<dbReference type="Pfam" id="PF00687">
    <property type="entry name" value="Ribosomal_L1"/>
    <property type="match status" value="1"/>
</dbReference>
<dbReference type="AlphaFoldDB" id="A0A2H0YRX9"/>
<accession>A0A2H0YRX9</accession>
<evidence type="ECO:0000256" key="5">
    <source>
        <dbReference type="ARBA" id="ARBA00023274"/>
    </source>
</evidence>
<organism evidence="7 8">
    <name type="scientific">Candidatus Kerfeldbacteria bacterium CG08_land_8_20_14_0_20_43_14</name>
    <dbReference type="NCBI Taxonomy" id="2014246"/>
    <lineage>
        <taxon>Bacteria</taxon>
        <taxon>Candidatus Kerfeldiibacteriota</taxon>
    </lineage>
</organism>
<dbReference type="GO" id="GO:1990904">
    <property type="term" value="C:ribonucleoprotein complex"/>
    <property type="evidence" value="ECO:0007669"/>
    <property type="project" value="UniProtKB-KW"/>
</dbReference>
<dbReference type="InterPro" id="IPR028364">
    <property type="entry name" value="Ribosomal_uL1/biogenesis"/>
</dbReference>
<dbReference type="InterPro" id="IPR023673">
    <property type="entry name" value="Ribosomal_uL1_CS"/>
</dbReference>
<evidence type="ECO:0000256" key="2">
    <source>
        <dbReference type="ARBA" id="ARBA00022491"/>
    </source>
</evidence>
<gene>
    <name evidence="7" type="ORF">COT26_02910</name>
</gene>
<dbReference type="CDD" id="cd00403">
    <property type="entry name" value="Ribosomal_L1"/>
    <property type="match status" value="1"/>
</dbReference>
<dbReference type="Gene3D" id="3.40.50.790">
    <property type="match status" value="1"/>
</dbReference>
<dbReference type="FunFam" id="3.40.50.790:FF:000001">
    <property type="entry name" value="50S ribosomal protein L1"/>
    <property type="match status" value="1"/>
</dbReference>
<protein>
    <recommendedName>
        <fullName evidence="6">Ribosomal protein</fullName>
    </recommendedName>
</protein>
<dbReference type="PANTHER" id="PTHR36427">
    <property type="entry name" value="54S RIBOSOMAL PROTEIN L1, MITOCHONDRIAL"/>
    <property type="match status" value="1"/>
</dbReference>
<keyword evidence="4 6" id="KW-0689">Ribosomal protein</keyword>
<dbReference type="Gene3D" id="3.30.190.20">
    <property type="match status" value="1"/>
</dbReference>
<keyword evidence="2" id="KW-0678">Repressor</keyword>